<dbReference type="GO" id="GO:0016887">
    <property type="term" value="F:ATP hydrolysis activity"/>
    <property type="evidence" value="ECO:0007669"/>
    <property type="project" value="InterPro"/>
</dbReference>
<dbReference type="SMART" id="SM00382">
    <property type="entry name" value="AAA"/>
    <property type="match status" value="1"/>
</dbReference>
<dbReference type="GO" id="GO:0005524">
    <property type="term" value="F:ATP binding"/>
    <property type="evidence" value="ECO:0007669"/>
    <property type="project" value="UniProtKB-KW"/>
</dbReference>
<evidence type="ECO:0000259" key="3">
    <source>
        <dbReference type="PROSITE" id="PS50893"/>
    </source>
</evidence>
<protein>
    <submittedName>
        <fullName evidence="4">ATP-binding cassette domain-containing protein</fullName>
    </submittedName>
</protein>
<dbReference type="PROSITE" id="PS50893">
    <property type="entry name" value="ABC_TRANSPORTER_2"/>
    <property type="match status" value="1"/>
</dbReference>
<evidence type="ECO:0000256" key="2">
    <source>
        <dbReference type="ARBA" id="ARBA00022840"/>
    </source>
</evidence>
<evidence type="ECO:0000313" key="4">
    <source>
        <dbReference type="EMBL" id="RJX38075.1"/>
    </source>
</evidence>
<dbReference type="OrthoDB" id="9804819at2"/>
<comment type="caution">
    <text evidence="4">The sequence shown here is derived from an EMBL/GenBank/DDBJ whole genome shotgun (WGS) entry which is preliminary data.</text>
</comment>
<dbReference type="Pfam" id="PF00005">
    <property type="entry name" value="ABC_tran"/>
    <property type="match status" value="1"/>
</dbReference>
<dbReference type="PANTHER" id="PTHR43582">
    <property type="entry name" value="LINEARMYCIN RESISTANCE ATP-BINDING PROTEIN LNRL"/>
    <property type="match status" value="1"/>
</dbReference>
<gene>
    <name evidence="4" type="ORF">D3P09_18565</name>
</gene>
<dbReference type="PANTHER" id="PTHR43582:SF2">
    <property type="entry name" value="LINEARMYCIN RESISTANCE ATP-BINDING PROTEIN LNRL"/>
    <property type="match status" value="1"/>
</dbReference>
<accession>A0A3A6PCI6</accession>
<dbReference type="Gene3D" id="3.40.50.300">
    <property type="entry name" value="P-loop containing nucleotide triphosphate hydrolases"/>
    <property type="match status" value="1"/>
</dbReference>
<keyword evidence="1" id="KW-0547">Nucleotide-binding</keyword>
<keyword evidence="2 4" id="KW-0067">ATP-binding</keyword>
<dbReference type="InterPro" id="IPR003439">
    <property type="entry name" value="ABC_transporter-like_ATP-bd"/>
</dbReference>
<name>A0A3A6PCI6_9BACL</name>
<evidence type="ECO:0000256" key="1">
    <source>
        <dbReference type="ARBA" id="ARBA00022741"/>
    </source>
</evidence>
<dbReference type="SUPFAM" id="SSF52540">
    <property type="entry name" value="P-loop containing nucleoside triphosphate hydrolases"/>
    <property type="match status" value="1"/>
</dbReference>
<reference evidence="4 5" key="1">
    <citation type="submission" date="2018-09" db="EMBL/GenBank/DDBJ databases">
        <title>Paenibacillus aracenensis nov. sp. isolated from a cave in southern Spain.</title>
        <authorList>
            <person name="Jurado V."/>
            <person name="Gutierrez-Patricio S."/>
            <person name="Gonzalez-Pimentel J.L."/>
            <person name="Miller A.Z."/>
            <person name="Laiz L."/>
            <person name="Saiz-Jimenez C."/>
        </authorList>
    </citation>
    <scope>NUCLEOTIDE SEQUENCE [LARGE SCALE GENOMIC DNA]</scope>
    <source>
        <strain evidence="4 5">JCM 19203</strain>
    </source>
</reference>
<keyword evidence="5" id="KW-1185">Reference proteome</keyword>
<organism evidence="4 5">
    <name type="scientific">Paenibacillus pinisoli</name>
    <dbReference type="NCBI Taxonomy" id="1276110"/>
    <lineage>
        <taxon>Bacteria</taxon>
        <taxon>Bacillati</taxon>
        <taxon>Bacillota</taxon>
        <taxon>Bacilli</taxon>
        <taxon>Bacillales</taxon>
        <taxon>Paenibacillaceae</taxon>
        <taxon>Paenibacillus</taxon>
    </lineage>
</organism>
<dbReference type="PROSITE" id="PS00211">
    <property type="entry name" value="ABC_TRANSPORTER_1"/>
    <property type="match status" value="1"/>
</dbReference>
<feature type="domain" description="ABC transporter" evidence="3">
    <location>
        <begin position="6"/>
        <end position="236"/>
    </location>
</feature>
<evidence type="ECO:0000313" key="5">
    <source>
        <dbReference type="Proteomes" id="UP000267798"/>
    </source>
</evidence>
<proteinExistence type="predicted"/>
<sequence length="307" mass="34097">MTDPIIVVKDLVKRYGSFTAVDHVSFEVERGSIFGFLGPNGAGKSSTIHALCTISGYASGVLTIDGIDVGRDKDGARSRIGVVFQDCTLDPKMTVDENLHMHGCFYGMPKALIRERSRFVLELVDMTDWRKAMAGSLSGGMKRRVEIARSLMHMPQVLFLDEPTTGLDPRTRAEMWAYIDKLRRERGITVFLTTHYMDEAEICNRIAIIDKGKIVALDSPSSLKKRYAADKATIASRDPEALEKLLERHGMSYASAGADGDYLIQVEDQASLMELISEHRTSIGRMEVSRGTLNDVYLEITGKDIRG</sequence>
<dbReference type="InterPro" id="IPR003593">
    <property type="entry name" value="AAA+_ATPase"/>
</dbReference>
<dbReference type="InterPro" id="IPR017871">
    <property type="entry name" value="ABC_transporter-like_CS"/>
</dbReference>
<dbReference type="AlphaFoldDB" id="A0A3A6PCI6"/>
<dbReference type="Proteomes" id="UP000267798">
    <property type="component" value="Unassembled WGS sequence"/>
</dbReference>
<dbReference type="InterPro" id="IPR027417">
    <property type="entry name" value="P-loop_NTPase"/>
</dbReference>
<dbReference type="RefSeq" id="WP_120112894.1">
    <property type="nucleotide sequence ID" value="NZ_QXQB01000004.1"/>
</dbReference>
<dbReference type="EMBL" id="QXQB01000004">
    <property type="protein sequence ID" value="RJX38075.1"/>
    <property type="molecule type" value="Genomic_DNA"/>
</dbReference>